<reference evidence="3" key="1">
    <citation type="submission" date="2016-09" db="EMBL/GenBank/DDBJ databases">
        <authorList>
            <person name="Wibberg D."/>
        </authorList>
    </citation>
    <scope>NUCLEOTIDE SEQUENCE [LARGE SCALE GENOMIC DNA]</scope>
</reference>
<feature type="region of interest" description="Disordered" evidence="1">
    <location>
        <begin position="19"/>
        <end position="46"/>
    </location>
</feature>
<evidence type="ECO:0008006" key="4">
    <source>
        <dbReference type="Google" id="ProtNLM"/>
    </source>
</evidence>
<sequence length="46" mass="4592">MTRIFALGLVALLAACGADGEPERPEKGEPAFGVTLSGTAEMGISG</sequence>
<protein>
    <recommendedName>
        <fullName evidence="4">Argininosuccinate lyase</fullName>
    </recommendedName>
</protein>
<evidence type="ECO:0000256" key="1">
    <source>
        <dbReference type="SAM" id="MobiDB-lite"/>
    </source>
</evidence>
<gene>
    <name evidence="2" type="ORF">KARMA_3110</name>
</gene>
<evidence type="ECO:0000313" key="2">
    <source>
        <dbReference type="EMBL" id="SCM68880.1"/>
    </source>
</evidence>
<proteinExistence type="predicted"/>
<dbReference type="AlphaFoldDB" id="A0A1M4N1Z3"/>
<organism evidence="2 3">
    <name type="scientific">Donghicola eburneus</name>
    <dbReference type="NCBI Taxonomy" id="393278"/>
    <lineage>
        <taxon>Bacteria</taxon>
        <taxon>Pseudomonadati</taxon>
        <taxon>Pseudomonadota</taxon>
        <taxon>Alphaproteobacteria</taxon>
        <taxon>Rhodobacterales</taxon>
        <taxon>Roseobacteraceae</taxon>
        <taxon>Donghicola</taxon>
    </lineage>
</organism>
<evidence type="ECO:0000313" key="3">
    <source>
        <dbReference type="Proteomes" id="UP000184085"/>
    </source>
</evidence>
<dbReference type="PROSITE" id="PS51257">
    <property type="entry name" value="PROKAR_LIPOPROTEIN"/>
    <property type="match status" value="1"/>
</dbReference>
<dbReference type="RefSeq" id="WP_072707896.1">
    <property type="nucleotide sequence ID" value="NZ_FMJB01000061.1"/>
</dbReference>
<keyword evidence="3" id="KW-1185">Reference proteome</keyword>
<accession>A0A1M4N1Z3</accession>
<dbReference type="Proteomes" id="UP000184085">
    <property type="component" value="Unassembled WGS sequence"/>
</dbReference>
<name>A0A1M4N1Z3_9RHOB</name>
<dbReference type="EMBL" id="FMJB01000061">
    <property type="protein sequence ID" value="SCM68880.1"/>
    <property type="molecule type" value="Genomic_DNA"/>
</dbReference>